<evidence type="ECO:0000256" key="3">
    <source>
        <dbReference type="ARBA" id="ARBA00022692"/>
    </source>
</evidence>
<dbReference type="PANTHER" id="PTHR23302">
    <property type="entry name" value="TRANSMEMBRANE CHANNEL-RELATED"/>
    <property type="match status" value="1"/>
</dbReference>
<comment type="caution">
    <text evidence="9">The sequence shown here is derived from an EMBL/GenBank/DDBJ whole genome shotgun (WGS) entry which is preliminary data.</text>
</comment>
<dbReference type="GO" id="GO:0008381">
    <property type="term" value="F:mechanosensitive monoatomic ion channel activity"/>
    <property type="evidence" value="ECO:0007669"/>
    <property type="project" value="TreeGrafter"/>
</dbReference>
<keyword evidence="5 7" id="KW-0472">Membrane</keyword>
<dbReference type="Proteomes" id="UP001347796">
    <property type="component" value="Unassembled WGS sequence"/>
</dbReference>
<keyword evidence="10" id="KW-1185">Reference proteome</keyword>
<feature type="transmembrane region" description="Helical" evidence="7">
    <location>
        <begin position="594"/>
        <end position="621"/>
    </location>
</feature>
<accession>A0AAN8K2E4</accession>
<evidence type="ECO:0000313" key="10">
    <source>
        <dbReference type="Proteomes" id="UP001347796"/>
    </source>
</evidence>
<feature type="transmembrane region" description="Helical" evidence="7">
    <location>
        <begin position="550"/>
        <end position="573"/>
    </location>
</feature>
<feature type="domain" description="TMC" evidence="8">
    <location>
        <begin position="486"/>
        <end position="592"/>
    </location>
</feature>
<reference evidence="9 10" key="1">
    <citation type="submission" date="2024-01" db="EMBL/GenBank/DDBJ databases">
        <title>The genome of the rayed Mediterranean limpet Patella caerulea (Linnaeus, 1758).</title>
        <authorList>
            <person name="Anh-Thu Weber A."/>
            <person name="Halstead-Nussloch G."/>
        </authorList>
    </citation>
    <scope>NUCLEOTIDE SEQUENCE [LARGE SCALE GENOMIC DNA]</scope>
    <source>
        <strain evidence="9">AATW-2023a</strain>
        <tissue evidence="9">Whole specimen</tissue>
    </source>
</reference>
<feature type="transmembrane region" description="Helical" evidence="7">
    <location>
        <begin position="383"/>
        <end position="405"/>
    </location>
</feature>
<keyword evidence="4 7" id="KW-1133">Transmembrane helix</keyword>
<evidence type="ECO:0000259" key="8">
    <source>
        <dbReference type="Pfam" id="PF07810"/>
    </source>
</evidence>
<keyword evidence="3 7" id="KW-0812">Transmembrane</keyword>
<comment type="similarity">
    <text evidence="2">Belongs to the TMC family.</text>
</comment>
<evidence type="ECO:0000256" key="5">
    <source>
        <dbReference type="ARBA" id="ARBA00023136"/>
    </source>
</evidence>
<feature type="region of interest" description="Disordered" evidence="6">
    <location>
        <begin position="719"/>
        <end position="746"/>
    </location>
</feature>
<dbReference type="PANTHER" id="PTHR23302:SF43">
    <property type="entry name" value="TMC DOMAIN-CONTAINING PROTEIN"/>
    <property type="match status" value="1"/>
</dbReference>
<organism evidence="9 10">
    <name type="scientific">Patella caerulea</name>
    <name type="common">Rayed Mediterranean limpet</name>
    <dbReference type="NCBI Taxonomy" id="87958"/>
    <lineage>
        <taxon>Eukaryota</taxon>
        <taxon>Metazoa</taxon>
        <taxon>Spiralia</taxon>
        <taxon>Lophotrochozoa</taxon>
        <taxon>Mollusca</taxon>
        <taxon>Gastropoda</taxon>
        <taxon>Patellogastropoda</taxon>
        <taxon>Patelloidea</taxon>
        <taxon>Patellidae</taxon>
        <taxon>Patella</taxon>
    </lineage>
</organism>
<feature type="transmembrane region" description="Helical" evidence="7">
    <location>
        <begin position="498"/>
        <end position="516"/>
    </location>
</feature>
<gene>
    <name evidence="9" type="ORF">SNE40_005820</name>
</gene>
<evidence type="ECO:0000256" key="1">
    <source>
        <dbReference type="ARBA" id="ARBA00004141"/>
    </source>
</evidence>
<evidence type="ECO:0000256" key="6">
    <source>
        <dbReference type="SAM" id="MobiDB-lite"/>
    </source>
</evidence>
<dbReference type="GO" id="GO:0005886">
    <property type="term" value="C:plasma membrane"/>
    <property type="evidence" value="ECO:0007669"/>
    <property type="project" value="InterPro"/>
</dbReference>
<name>A0AAN8K2E4_PATCE</name>
<dbReference type="InterPro" id="IPR038900">
    <property type="entry name" value="TMC"/>
</dbReference>
<dbReference type="Pfam" id="PF07810">
    <property type="entry name" value="TMC"/>
    <property type="match status" value="1"/>
</dbReference>
<sequence length="765" mass="88563">MSRDSAYIYDDVPNQMGEYQYENQRSGQQYEMSDMASKGDGKVGLTRRKTWAAHNGADLETARLLENLPSRQLENLTNTLGRDTVRLNHRRLKSFHGPFQHGDGEETSTEIANMVTNDPDFDDRTEDEIHTLLKGMTTTLSSKRAIRRKVSSKRKRQLGWFTRVKYNIGMSWQHFKYSIAEVMYSLELWKSHLKLIEGHFGTGVTSYFLFLKWLFLINIPVFLLTLGFVVLPQVLYRWYENVPTGYQQTNTSKSFTGAELLDGRGWFENTELYYGFYTNETIQITSGYKYHMRYAYLFTCGGYYLLCLIILATSILRSYRKYYIEGSGDFNYYFKVFNGWDYGITSQEAARLKHKSLYSELVEYLAGFKAPKDKSLTAKCQIFWLRVLTNVTVLALLASSGYLIYYISITMETKDIAWLDVFAMPLCITAINLLLPLVFHGLEQLEDYSKPKTELYVHMVRTMTLKAVTLCVLVNFWYGRSSRRMCWETFMGQEIYRLVIVDFIFTLLITFLFEFVRKIMAKYCVKRLSLPEFNIGRNTLDLIYSQTLCWLGTFYCPLLSCIVLIKLIIIFYVKRVSVLQNCKPSLRPWRAARSHTIFLAFLFCFFLLSTVAVACGIIFVLPSEECGPYKGQNQTYEIVTELIDDWREDEPWLTYIIDFISSPGCIAAIVILLGMGTYYIRLVMIGHKEMVILLEQQLALEGKDKNFLLQILQNVNKQNRKKDKKTPDRPFASPSDDVESITSPGGRKFIRQVAEASARGGHGQM</sequence>
<feature type="transmembrane region" description="Helical" evidence="7">
    <location>
        <begin position="417"/>
        <end position="439"/>
    </location>
</feature>
<feature type="transmembrane region" description="Helical" evidence="7">
    <location>
        <begin position="652"/>
        <end position="680"/>
    </location>
</feature>
<feature type="transmembrane region" description="Helical" evidence="7">
    <location>
        <begin position="459"/>
        <end position="478"/>
    </location>
</feature>
<evidence type="ECO:0000256" key="4">
    <source>
        <dbReference type="ARBA" id="ARBA00022989"/>
    </source>
</evidence>
<evidence type="ECO:0000256" key="7">
    <source>
        <dbReference type="SAM" id="Phobius"/>
    </source>
</evidence>
<feature type="transmembrane region" description="Helical" evidence="7">
    <location>
        <begin position="207"/>
        <end position="231"/>
    </location>
</feature>
<protein>
    <recommendedName>
        <fullName evidence="8">TMC domain-containing protein</fullName>
    </recommendedName>
</protein>
<evidence type="ECO:0000313" key="9">
    <source>
        <dbReference type="EMBL" id="KAK6187891.1"/>
    </source>
</evidence>
<feature type="transmembrane region" description="Helical" evidence="7">
    <location>
        <begin position="294"/>
        <end position="316"/>
    </location>
</feature>
<proteinExistence type="inferred from homology"/>
<comment type="subcellular location">
    <subcellularLocation>
        <location evidence="1">Membrane</location>
        <topology evidence="1">Multi-pass membrane protein</topology>
    </subcellularLocation>
</comment>
<dbReference type="InterPro" id="IPR012496">
    <property type="entry name" value="TMC_dom"/>
</dbReference>
<evidence type="ECO:0000256" key="2">
    <source>
        <dbReference type="ARBA" id="ARBA00006510"/>
    </source>
</evidence>
<dbReference type="AlphaFoldDB" id="A0AAN8K2E4"/>
<dbReference type="EMBL" id="JAZGQO010000004">
    <property type="protein sequence ID" value="KAK6187891.1"/>
    <property type="molecule type" value="Genomic_DNA"/>
</dbReference>